<proteinExistence type="inferred from homology"/>
<feature type="compositionally biased region" description="Basic and acidic residues" evidence="5">
    <location>
        <begin position="583"/>
        <end position="599"/>
    </location>
</feature>
<feature type="region of interest" description="Disordered" evidence="5">
    <location>
        <begin position="409"/>
        <end position="619"/>
    </location>
</feature>
<feature type="compositionally biased region" description="Basic and acidic residues" evidence="5">
    <location>
        <begin position="537"/>
        <end position="570"/>
    </location>
</feature>
<evidence type="ECO:0000256" key="1">
    <source>
        <dbReference type="ARBA" id="ARBA00004604"/>
    </source>
</evidence>
<feature type="compositionally biased region" description="Acidic residues" evidence="5">
    <location>
        <begin position="519"/>
        <end position="528"/>
    </location>
</feature>
<feature type="compositionally biased region" description="Acidic residues" evidence="5">
    <location>
        <begin position="138"/>
        <end position="158"/>
    </location>
</feature>
<keyword evidence="9" id="KW-1185">Reference proteome</keyword>
<evidence type="ECO:0000256" key="3">
    <source>
        <dbReference type="ARBA" id="ARBA00023054"/>
    </source>
</evidence>
<keyword evidence="3" id="KW-0175">Coiled coil</keyword>
<feature type="compositionally biased region" description="Basic and acidic residues" evidence="5">
    <location>
        <begin position="443"/>
        <end position="453"/>
    </location>
</feature>
<dbReference type="GO" id="GO:0003723">
    <property type="term" value="F:RNA binding"/>
    <property type="evidence" value="ECO:0007669"/>
    <property type="project" value="TreeGrafter"/>
</dbReference>
<dbReference type="GeneID" id="63843500"/>
<evidence type="ECO:0000256" key="5">
    <source>
        <dbReference type="SAM" id="MobiDB-lite"/>
    </source>
</evidence>
<feature type="compositionally biased region" description="Basic and acidic residues" evidence="5">
    <location>
        <begin position="44"/>
        <end position="78"/>
    </location>
</feature>
<comment type="similarity">
    <text evidence="2">Belongs to the ESF1 family.</text>
</comment>
<dbReference type="InterPro" id="IPR039754">
    <property type="entry name" value="Esf1"/>
</dbReference>
<sequence length="698" mass="79724">MSSKQKTKAKGRDGAPSAKITDARFASFETDPRYALPSKRKTKTTIDKRFSRMLKDDDFTSTAKTDRYGRKIKSDSKRKALQRLYQEEDEDEQAEENAEDDDDDDVEVEADDVVRRELEKAKTKYDPARGGGFSSSESDSDSSEDEDDDDDSEEEVDNAPDMQQYRTQQAEVETGEITNRIAIVNLDWDNIKSVDLMALCNSFVPLGGRIEKVSIYPSEFGKERMQREELEGPPKEIFKKSSGDEDDETSEDDEEEPEDDGEDSDEEAKNDLFKEENDEDFDSDALRTYQLDRLRYYYAVMICSDKNTAQKIYEETDGSEYLSSSNFLDLRFVPDDVTFDDEPRDECKSVPKNYKPVEFVTDALQHSKVKLTWDMHPEDTNRKEIMKNAFSGSRDGIAENDIKAYLASGSEDEEDEEEDGEGVVGASDAPKLSKKELARKKMREALGFKDEPSGKSSKSGGPVGDMQITFTSALTEDTRKKAPGEETTAEKYIRKERERKAKRKEQALANRQGAKTESEEGPQEDLGFDDPFFTAEEPEKKSKSAMNKEERRKKREAREAEEKQNAEEKAQLQLLMADNPDEGAGHLDHFDMNEILKAEKNKKKKGKKGRKDTETAADLQDDFRMDVHNDRFKAVFEDHEFAIDPSNPKFKGTVGMKSMLEEGRRKRKHGGDEAGSERRRDQKSKKQSRQLDQEEVWK</sequence>
<protein>
    <recommendedName>
        <fullName evidence="10">NUC153 domain-containing protein</fullName>
    </recommendedName>
</protein>
<keyword evidence="4" id="KW-0539">Nucleus</keyword>
<feature type="compositionally biased region" description="Acidic residues" evidence="5">
    <location>
        <begin position="87"/>
        <end position="111"/>
    </location>
</feature>
<dbReference type="PANTHER" id="PTHR12202">
    <property type="entry name" value="ESF1 HOMOLOG"/>
    <property type="match status" value="1"/>
</dbReference>
<dbReference type="InterPro" id="IPR012580">
    <property type="entry name" value="NUC153"/>
</dbReference>
<reference evidence="8" key="1">
    <citation type="journal article" date="2020" name="Phytopathology">
        <title>Genome sequence of the chestnut blight fungus Cryphonectria parasitica EP155: A fundamental resource for an archetypical invasive plant pathogen.</title>
        <authorList>
            <person name="Crouch J.A."/>
            <person name="Dawe A."/>
            <person name="Aerts A."/>
            <person name="Barry K."/>
            <person name="Churchill A.C.L."/>
            <person name="Grimwood J."/>
            <person name="Hillman B."/>
            <person name="Milgroom M.G."/>
            <person name="Pangilinan J."/>
            <person name="Smith M."/>
            <person name="Salamov A."/>
            <person name="Schmutz J."/>
            <person name="Yadav J."/>
            <person name="Grigoriev I.V."/>
            <person name="Nuss D."/>
        </authorList>
    </citation>
    <scope>NUCLEOTIDE SEQUENCE</scope>
    <source>
        <strain evidence="8">EP155</strain>
    </source>
</reference>
<dbReference type="EMBL" id="MU032346">
    <property type="protein sequence ID" value="KAF3766798.1"/>
    <property type="molecule type" value="Genomic_DNA"/>
</dbReference>
<comment type="caution">
    <text evidence="8">The sequence shown here is derived from an EMBL/GenBank/DDBJ whole genome shotgun (WGS) entry which is preliminary data.</text>
</comment>
<feature type="region of interest" description="Disordered" evidence="5">
    <location>
        <begin position="1"/>
        <end position="180"/>
    </location>
</feature>
<evidence type="ECO:0000313" key="9">
    <source>
        <dbReference type="Proteomes" id="UP000803844"/>
    </source>
</evidence>
<dbReference type="AlphaFoldDB" id="A0A9P4Y4Y6"/>
<evidence type="ECO:0000256" key="4">
    <source>
        <dbReference type="ARBA" id="ARBA00023242"/>
    </source>
</evidence>
<dbReference type="InterPro" id="IPR056750">
    <property type="entry name" value="RRM_ESF1"/>
</dbReference>
<name>A0A9P4Y4Y6_CRYP1</name>
<accession>A0A9P4Y4Y6</accession>
<feature type="domain" description="ESF1 RRM" evidence="7">
    <location>
        <begin position="178"/>
        <end position="347"/>
    </location>
</feature>
<evidence type="ECO:0000256" key="2">
    <source>
        <dbReference type="ARBA" id="ARBA00009087"/>
    </source>
</evidence>
<feature type="compositionally biased region" description="Basic and acidic residues" evidence="5">
    <location>
        <begin position="112"/>
        <end position="127"/>
    </location>
</feature>
<comment type="subcellular location">
    <subcellularLocation>
        <location evidence="1">Nucleus</location>
        <location evidence="1">Nucleolus</location>
    </subcellularLocation>
</comment>
<feature type="compositionally biased region" description="Basic and acidic residues" evidence="5">
    <location>
        <begin position="659"/>
        <end position="680"/>
    </location>
</feature>
<feature type="region of interest" description="Disordered" evidence="5">
    <location>
        <begin position="224"/>
        <end position="279"/>
    </location>
</feature>
<feature type="compositionally biased region" description="Basic and acidic residues" evidence="5">
    <location>
        <begin position="476"/>
        <end position="499"/>
    </location>
</feature>
<feature type="compositionally biased region" description="Acidic residues" evidence="5">
    <location>
        <begin position="410"/>
        <end position="421"/>
    </location>
</feature>
<feature type="compositionally biased region" description="Basic and acidic residues" evidence="5">
    <location>
        <begin position="689"/>
        <end position="698"/>
    </location>
</feature>
<dbReference type="Pfam" id="PF25121">
    <property type="entry name" value="RRM_ESF1"/>
    <property type="match status" value="1"/>
</dbReference>
<evidence type="ECO:0000313" key="8">
    <source>
        <dbReference type="EMBL" id="KAF3766798.1"/>
    </source>
</evidence>
<evidence type="ECO:0000259" key="6">
    <source>
        <dbReference type="Pfam" id="PF08159"/>
    </source>
</evidence>
<feature type="compositionally biased region" description="Basic and acidic residues" evidence="5">
    <location>
        <begin position="224"/>
        <end position="243"/>
    </location>
</feature>
<dbReference type="OrthoDB" id="431825at2759"/>
<evidence type="ECO:0000259" key="7">
    <source>
        <dbReference type="Pfam" id="PF25121"/>
    </source>
</evidence>
<evidence type="ECO:0008006" key="10">
    <source>
        <dbReference type="Google" id="ProtNLM"/>
    </source>
</evidence>
<feature type="compositionally biased region" description="Basic residues" evidence="5">
    <location>
        <begin position="600"/>
        <end position="610"/>
    </location>
</feature>
<dbReference type="RefSeq" id="XP_040777759.1">
    <property type="nucleotide sequence ID" value="XM_040926371.1"/>
</dbReference>
<dbReference type="PANTHER" id="PTHR12202:SF0">
    <property type="entry name" value="ESF1 HOMOLOG"/>
    <property type="match status" value="1"/>
</dbReference>
<dbReference type="Pfam" id="PF08159">
    <property type="entry name" value="NUC153"/>
    <property type="match status" value="1"/>
</dbReference>
<dbReference type="GO" id="GO:0006364">
    <property type="term" value="P:rRNA processing"/>
    <property type="evidence" value="ECO:0007669"/>
    <property type="project" value="InterPro"/>
</dbReference>
<feature type="region of interest" description="Disordered" evidence="5">
    <location>
        <begin position="643"/>
        <end position="698"/>
    </location>
</feature>
<gene>
    <name evidence="8" type="ORF">M406DRAFT_97667</name>
</gene>
<organism evidence="8 9">
    <name type="scientific">Cryphonectria parasitica (strain ATCC 38755 / EP155)</name>
    <dbReference type="NCBI Taxonomy" id="660469"/>
    <lineage>
        <taxon>Eukaryota</taxon>
        <taxon>Fungi</taxon>
        <taxon>Dikarya</taxon>
        <taxon>Ascomycota</taxon>
        <taxon>Pezizomycotina</taxon>
        <taxon>Sordariomycetes</taxon>
        <taxon>Sordariomycetidae</taxon>
        <taxon>Diaporthales</taxon>
        <taxon>Cryphonectriaceae</taxon>
        <taxon>Cryphonectria-Endothia species complex</taxon>
        <taxon>Cryphonectria</taxon>
    </lineage>
</organism>
<feature type="domain" description="NUC153" evidence="6">
    <location>
        <begin position="630"/>
        <end position="657"/>
    </location>
</feature>
<dbReference type="Proteomes" id="UP000803844">
    <property type="component" value="Unassembled WGS sequence"/>
</dbReference>
<dbReference type="GO" id="GO:0005730">
    <property type="term" value="C:nucleolus"/>
    <property type="evidence" value="ECO:0007669"/>
    <property type="project" value="UniProtKB-SubCell"/>
</dbReference>
<feature type="compositionally biased region" description="Acidic residues" evidence="5">
    <location>
        <begin position="244"/>
        <end position="266"/>
    </location>
</feature>